<reference evidence="3 4" key="1">
    <citation type="submission" date="2024-09" db="EMBL/GenBank/DDBJ databases">
        <title>Rethinking Asexuality: The Enigmatic Case of Functional Sexual Genes in Lepraria (Stereocaulaceae).</title>
        <authorList>
            <person name="Doellman M."/>
            <person name="Sun Y."/>
            <person name="Barcenas-Pena A."/>
            <person name="Lumbsch H.T."/>
            <person name="Grewe F."/>
        </authorList>
    </citation>
    <scope>NUCLEOTIDE SEQUENCE [LARGE SCALE GENOMIC DNA]</scope>
    <source>
        <strain evidence="3 4">Mercado 3170</strain>
    </source>
</reference>
<organism evidence="3 4">
    <name type="scientific">Stereocaulon virgatum</name>
    <dbReference type="NCBI Taxonomy" id="373712"/>
    <lineage>
        <taxon>Eukaryota</taxon>
        <taxon>Fungi</taxon>
        <taxon>Dikarya</taxon>
        <taxon>Ascomycota</taxon>
        <taxon>Pezizomycotina</taxon>
        <taxon>Lecanoromycetes</taxon>
        <taxon>OSLEUM clade</taxon>
        <taxon>Lecanoromycetidae</taxon>
        <taxon>Lecanorales</taxon>
        <taxon>Lecanorineae</taxon>
        <taxon>Stereocaulaceae</taxon>
        <taxon>Stereocaulon</taxon>
    </lineage>
</organism>
<dbReference type="InterPro" id="IPR015131">
    <property type="entry name" value="Killer_tox_Kp4"/>
</dbReference>
<proteinExistence type="predicted"/>
<feature type="chain" id="PRO_5046972459" description="Killer toxin Kp4 domain-containing protein" evidence="1">
    <location>
        <begin position="32"/>
        <end position="210"/>
    </location>
</feature>
<feature type="domain" description="Killer toxin Kp4" evidence="2">
    <location>
        <begin position="24"/>
        <end position="156"/>
    </location>
</feature>
<dbReference type="SUPFAM" id="SSF55221">
    <property type="entry name" value="Yeast killer toxins"/>
    <property type="match status" value="1"/>
</dbReference>
<dbReference type="Pfam" id="PF09044">
    <property type="entry name" value="Kp4"/>
    <property type="match status" value="1"/>
</dbReference>
<evidence type="ECO:0000313" key="4">
    <source>
        <dbReference type="Proteomes" id="UP001590950"/>
    </source>
</evidence>
<dbReference type="InterPro" id="IPR011329">
    <property type="entry name" value="Killer_tox_Kp4/SMK"/>
</dbReference>
<feature type="signal peptide" evidence="1">
    <location>
        <begin position="1"/>
        <end position="31"/>
    </location>
</feature>
<evidence type="ECO:0000256" key="1">
    <source>
        <dbReference type="SAM" id="SignalP"/>
    </source>
</evidence>
<evidence type="ECO:0000313" key="3">
    <source>
        <dbReference type="EMBL" id="KAL2041375.1"/>
    </source>
</evidence>
<name>A0ABR4A6D2_9LECA</name>
<accession>A0ABR4A6D2</accession>
<sequence>MFSSTCPSRPIVALLALLISTTHLIINPVQALGINCRGSWLCPSSLRLFPDYLTIISRIANGTLVCLPGSRFNCGPMSDTDIYAPGKHIVCLPQSNLWGGVCAFTQGNVDPLGTTGAVIKQKLVQLRAHGCRVCGSIPLSDDNDPDTKGILTVNWIGGHFGPVMPGGEICWGLCPPTHYSIPPPLNDTSMSTFDSNGLVLPSGSDSVFNA</sequence>
<keyword evidence="4" id="KW-1185">Reference proteome</keyword>
<gene>
    <name evidence="3" type="ORF">N7G274_005757</name>
</gene>
<keyword evidence="1" id="KW-0732">Signal</keyword>
<evidence type="ECO:0000259" key="2">
    <source>
        <dbReference type="Pfam" id="PF09044"/>
    </source>
</evidence>
<comment type="caution">
    <text evidence="3">The sequence shown here is derived from an EMBL/GenBank/DDBJ whole genome shotgun (WGS) entry which is preliminary data.</text>
</comment>
<dbReference type="Gene3D" id="3.30.430.10">
    <property type="entry name" value="Killer Toxin P4, subunit A"/>
    <property type="match status" value="1"/>
</dbReference>
<dbReference type="EMBL" id="JBEFKJ010000017">
    <property type="protein sequence ID" value="KAL2041375.1"/>
    <property type="molecule type" value="Genomic_DNA"/>
</dbReference>
<protein>
    <recommendedName>
        <fullName evidence="2">Killer toxin Kp4 domain-containing protein</fullName>
    </recommendedName>
</protein>
<dbReference type="Proteomes" id="UP001590950">
    <property type="component" value="Unassembled WGS sequence"/>
</dbReference>